<gene>
    <name evidence="6" type="ORF">Pta02_72810</name>
</gene>
<dbReference type="Pfam" id="PF00990">
    <property type="entry name" value="GGDEF"/>
    <property type="match status" value="1"/>
</dbReference>
<dbReference type="Pfam" id="PF00563">
    <property type="entry name" value="EAL"/>
    <property type="match status" value="1"/>
</dbReference>
<feature type="transmembrane region" description="Helical" evidence="1">
    <location>
        <begin position="82"/>
        <end position="102"/>
    </location>
</feature>
<proteinExistence type="predicted"/>
<dbReference type="CDD" id="cd00130">
    <property type="entry name" value="PAS"/>
    <property type="match status" value="1"/>
</dbReference>
<dbReference type="Gene3D" id="3.20.20.450">
    <property type="entry name" value="EAL domain"/>
    <property type="match status" value="1"/>
</dbReference>
<feature type="transmembrane region" description="Helical" evidence="1">
    <location>
        <begin position="21"/>
        <end position="43"/>
    </location>
</feature>
<evidence type="ECO:0000259" key="2">
    <source>
        <dbReference type="PROSITE" id="PS50112"/>
    </source>
</evidence>
<accession>A0A8J3WXX3</accession>
<dbReference type="InterPro" id="IPR000700">
    <property type="entry name" value="PAS-assoc_C"/>
</dbReference>
<dbReference type="SMART" id="SM00086">
    <property type="entry name" value="PAC"/>
    <property type="match status" value="1"/>
</dbReference>
<dbReference type="SUPFAM" id="SSF141868">
    <property type="entry name" value="EAL domain-like"/>
    <property type="match status" value="1"/>
</dbReference>
<reference evidence="6" key="1">
    <citation type="submission" date="2021-01" db="EMBL/GenBank/DDBJ databases">
        <title>Whole genome shotgun sequence of Planobispora takensis NBRC 109077.</title>
        <authorList>
            <person name="Komaki H."/>
            <person name="Tamura T."/>
        </authorList>
    </citation>
    <scope>NUCLEOTIDE SEQUENCE</scope>
    <source>
        <strain evidence="6">NBRC 109077</strain>
    </source>
</reference>
<feature type="transmembrane region" description="Helical" evidence="1">
    <location>
        <begin position="304"/>
        <end position="324"/>
    </location>
</feature>
<organism evidence="6 7">
    <name type="scientific">Planobispora takensis</name>
    <dbReference type="NCBI Taxonomy" id="1367882"/>
    <lineage>
        <taxon>Bacteria</taxon>
        <taxon>Bacillati</taxon>
        <taxon>Actinomycetota</taxon>
        <taxon>Actinomycetes</taxon>
        <taxon>Streptosporangiales</taxon>
        <taxon>Streptosporangiaceae</taxon>
        <taxon>Planobispora</taxon>
    </lineage>
</organism>
<dbReference type="Proteomes" id="UP000634476">
    <property type="component" value="Unassembled WGS sequence"/>
</dbReference>
<feature type="transmembrane region" description="Helical" evidence="1">
    <location>
        <begin position="49"/>
        <end position="70"/>
    </location>
</feature>
<dbReference type="Pfam" id="PF08447">
    <property type="entry name" value="PAS_3"/>
    <property type="match status" value="1"/>
</dbReference>
<dbReference type="PROSITE" id="PS50112">
    <property type="entry name" value="PAS"/>
    <property type="match status" value="1"/>
</dbReference>
<dbReference type="SMART" id="SM00052">
    <property type="entry name" value="EAL"/>
    <property type="match status" value="1"/>
</dbReference>
<dbReference type="InterPro" id="IPR001633">
    <property type="entry name" value="EAL_dom"/>
</dbReference>
<feature type="transmembrane region" description="Helical" evidence="1">
    <location>
        <begin position="181"/>
        <end position="203"/>
    </location>
</feature>
<keyword evidence="1" id="KW-0812">Transmembrane</keyword>
<dbReference type="EMBL" id="BOOK01000065">
    <property type="protein sequence ID" value="GII05273.1"/>
    <property type="molecule type" value="Genomic_DNA"/>
</dbReference>
<feature type="domain" description="PAC" evidence="3">
    <location>
        <begin position="421"/>
        <end position="472"/>
    </location>
</feature>
<dbReference type="Gene3D" id="3.30.450.20">
    <property type="entry name" value="PAS domain"/>
    <property type="match status" value="1"/>
</dbReference>
<keyword evidence="1" id="KW-0472">Membrane</keyword>
<dbReference type="NCBIfam" id="TIGR00229">
    <property type="entry name" value="sensory_box"/>
    <property type="match status" value="1"/>
</dbReference>
<feature type="transmembrane region" description="Helical" evidence="1">
    <location>
        <begin position="242"/>
        <end position="260"/>
    </location>
</feature>
<dbReference type="Gene3D" id="3.30.70.270">
    <property type="match status" value="1"/>
</dbReference>
<name>A0A8J3WXX3_9ACTN</name>
<dbReference type="SUPFAM" id="SSF55073">
    <property type="entry name" value="Nucleotide cyclase"/>
    <property type="match status" value="1"/>
</dbReference>
<protein>
    <submittedName>
        <fullName evidence="6">Uncharacterized protein</fullName>
    </submittedName>
</protein>
<feature type="domain" description="PAS" evidence="2">
    <location>
        <begin position="347"/>
        <end position="417"/>
    </location>
</feature>
<dbReference type="InterPro" id="IPR035919">
    <property type="entry name" value="EAL_sf"/>
</dbReference>
<dbReference type="PANTHER" id="PTHR44757">
    <property type="entry name" value="DIGUANYLATE CYCLASE DGCP"/>
    <property type="match status" value="1"/>
</dbReference>
<dbReference type="NCBIfam" id="TIGR00254">
    <property type="entry name" value="GGDEF"/>
    <property type="match status" value="1"/>
</dbReference>
<feature type="transmembrane region" description="Helical" evidence="1">
    <location>
        <begin position="114"/>
        <end position="134"/>
    </location>
</feature>
<dbReference type="CDD" id="cd01949">
    <property type="entry name" value="GGDEF"/>
    <property type="match status" value="1"/>
</dbReference>
<dbReference type="PROSITE" id="PS50113">
    <property type="entry name" value="PAC"/>
    <property type="match status" value="1"/>
</dbReference>
<sequence length="910" mass="97921">MSEGQATLAVPSGSASNRGPVWPVVVITVLAVFNIAWCAVNLTGTVAPVLAWVPLPVCAAVTAYATWSVSRLSTLAVPVRLLWRRLALALVLVAFGVIGDAIDTAGPGEAWPYVRPLSVGFYCVTVMVVLWALLRTPVGSRSPGQWLRLGLDTAVFLLAGSLFIGHYALVGGTELVAVTGSWWSLASIVALSCFVMLAAAKLALTGVGPLDRGALWLLTLSILISATVSSVLTPILGDNPNVYASQIALPIGCLVMALAAERQRRAVASEARPTARRPFSPLPYVAVAATYVLLLLSTREANTTVRLVVIGVIALTALVVIRQLTALYDNARLLDRLDSSISELGRHERRFRSLVQNSSDITLITDFKSRVTYISPSVERILGMPADHWLGRPVTQCVHPDDLPVMQDFRERLMERVGATASCQARMRHADGSWRWLDVFATNRFDEPSVGGIVSNARDITETRRFQDQLAHQVTHDALTQLANRTLFAERTAEELAAGYDVVLALIDIDDFKAINDRLGHAVGDALLVALADRLRGCVRPGDLVARLGGDEFAILLRSVRGPEIEQVIEDVMVALGTAVHAADHELLAQASIGLVDGGAGMDASELLRRADVAMYAAKEQGKSGYRWYSESMDARAVEHARMGADLQRALAREELFLLYQPVVTLPHGDVYGVETLIRWRHPERGLVSPAEFIPVAERNGMIVQIGDWVLREACRQMVEWQRDYGVAAPSRVAVNVSARQLREPAFARTVADVLAETGLRPGDLLVEITETAVFDGGPAVETVQAIQSLGVAIALDDFGTGHSSLGLLRTCPVDILKVDKLFVDGVAGTAEEAAIATSIAQIAHALGLGAVAEGVETTAQAAKLYQMGYRLAQGFHFARPLSPGDLAVMLEARLPRRGPDAMEPPALAS</sequence>
<keyword evidence="1" id="KW-1133">Transmembrane helix</keyword>
<feature type="domain" description="EAL" evidence="4">
    <location>
        <begin position="640"/>
        <end position="895"/>
    </location>
</feature>
<feature type="transmembrane region" description="Helical" evidence="1">
    <location>
        <begin position="215"/>
        <end position="236"/>
    </location>
</feature>
<dbReference type="InterPro" id="IPR001610">
    <property type="entry name" value="PAC"/>
</dbReference>
<dbReference type="CDD" id="cd01948">
    <property type="entry name" value="EAL"/>
    <property type="match status" value="1"/>
</dbReference>
<dbReference type="PROSITE" id="PS50883">
    <property type="entry name" value="EAL"/>
    <property type="match status" value="1"/>
</dbReference>
<dbReference type="SUPFAM" id="SSF55785">
    <property type="entry name" value="PYP-like sensor domain (PAS domain)"/>
    <property type="match status" value="1"/>
</dbReference>
<evidence type="ECO:0000313" key="7">
    <source>
        <dbReference type="Proteomes" id="UP000634476"/>
    </source>
</evidence>
<keyword evidence="7" id="KW-1185">Reference proteome</keyword>
<evidence type="ECO:0000259" key="3">
    <source>
        <dbReference type="PROSITE" id="PS50113"/>
    </source>
</evidence>
<feature type="transmembrane region" description="Helical" evidence="1">
    <location>
        <begin position="146"/>
        <end position="169"/>
    </location>
</feature>
<dbReference type="InterPro" id="IPR035965">
    <property type="entry name" value="PAS-like_dom_sf"/>
</dbReference>
<dbReference type="InterPro" id="IPR052155">
    <property type="entry name" value="Biofilm_reg_signaling"/>
</dbReference>
<dbReference type="SMART" id="SM00267">
    <property type="entry name" value="GGDEF"/>
    <property type="match status" value="1"/>
</dbReference>
<dbReference type="SMART" id="SM00091">
    <property type="entry name" value="PAS"/>
    <property type="match status" value="1"/>
</dbReference>
<dbReference type="InterPro" id="IPR013655">
    <property type="entry name" value="PAS_fold_3"/>
</dbReference>
<feature type="transmembrane region" description="Helical" evidence="1">
    <location>
        <begin position="281"/>
        <end position="298"/>
    </location>
</feature>
<dbReference type="InterPro" id="IPR043128">
    <property type="entry name" value="Rev_trsase/Diguanyl_cyclase"/>
</dbReference>
<evidence type="ECO:0000259" key="5">
    <source>
        <dbReference type="PROSITE" id="PS50887"/>
    </source>
</evidence>
<dbReference type="PROSITE" id="PS50887">
    <property type="entry name" value="GGDEF"/>
    <property type="match status" value="1"/>
</dbReference>
<feature type="domain" description="GGDEF" evidence="5">
    <location>
        <begin position="500"/>
        <end position="631"/>
    </location>
</feature>
<dbReference type="PANTHER" id="PTHR44757:SF2">
    <property type="entry name" value="BIOFILM ARCHITECTURE MAINTENANCE PROTEIN MBAA"/>
    <property type="match status" value="1"/>
</dbReference>
<evidence type="ECO:0000313" key="6">
    <source>
        <dbReference type="EMBL" id="GII05273.1"/>
    </source>
</evidence>
<evidence type="ECO:0000256" key="1">
    <source>
        <dbReference type="SAM" id="Phobius"/>
    </source>
</evidence>
<dbReference type="InterPro" id="IPR000014">
    <property type="entry name" value="PAS"/>
</dbReference>
<dbReference type="AlphaFoldDB" id="A0A8J3WXX3"/>
<evidence type="ECO:0000259" key="4">
    <source>
        <dbReference type="PROSITE" id="PS50883"/>
    </source>
</evidence>
<dbReference type="InterPro" id="IPR000160">
    <property type="entry name" value="GGDEF_dom"/>
</dbReference>
<dbReference type="InterPro" id="IPR029787">
    <property type="entry name" value="Nucleotide_cyclase"/>
</dbReference>
<comment type="caution">
    <text evidence="6">The sequence shown here is derived from an EMBL/GenBank/DDBJ whole genome shotgun (WGS) entry which is preliminary data.</text>
</comment>